<dbReference type="RefSeq" id="WP_156332077.1">
    <property type="nucleotide sequence ID" value="NZ_CP159837.1"/>
</dbReference>
<proteinExistence type="predicted"/>
<accession>A0AAU8JKY7</accession>
<name>A0AAU8JKY7_9CYAN</name>
<gene>
    <name evidence="1" type="ORF">ABWT76_002931</name>
</gene>
<dbReference type="EMBL" id="CP159837">
    <property type="protein sequence ID" value="XCM39963.1"/>
    <property type="molecule type" value="Genomic_DNA"/>
</dbReference>
<organism evidence="1">
    <name type="scientific">Planktothricoides raciborskii GIHE-MW2</name>
    <dbReference type="NCBI Taxonomy" id="2792601"/>
    <lineage>
        <taxon>Bacteria</taxon>
        <taxon>Bacillati</taxon>
        <taxon>Cyanobacteriota</taxon>
        <taxon>Cyanophyceae</taxon>
        <taxon>Oscillatoriophycideae</taxon>
        <taxon>Oscillatoriales</taxon>
        <taxon>Oscillatoriaceae</taxon>
        <taxon>Planktothricoides</taxon>
    </lineage>
</organism>
<reference evidence="1" key="1">
    <citation type="submission" date="2024-07" db="EMBL/GenBank/DDBJ databases">
        <authorList>
            <person name="Kim Y.J."/>
            <person name="Jeong J.Y."/>
        </authorList>
    </citation>
    <scope>NUCLEOTIDE SEQUENCE</scope>
    <source>
        <strain evidence="1">GIHE-MW2</strain>
    </source>
</reference>
<protein>
    <submittedName>
        <fullName evidence="1">Uncharacterized protein</fullName>
    </submittedName>
</protein>
<dbReference type="AlphaFoldDB" id="A0AAU8JKY7"/>
<sequence length="105" mass="12248">MAFSNCQVLLSLHPLHPRAQALRPYTLHPTPYTLHPTPYTLHPTPYTLHPTPYTLHPTRRRLPPKLPTLLFAKNLQNSDKSSQNMAEIPIRFWVMCLGWFRREAP</sequence>
<evidence type="ECO:0000313" key="1">
    <source>
        <dbReference type="EMBL" id="XCM39963.1"/>
    </source>
</evidence>